<dbReference type="AlphaFoldDB" id="A0A382H6S2"/>
<protein>
    <recommendedName>
        <fullName evidence="1">Thiamine phosphate synthase/TenI domain-containing protein</fullName>
    </recommendedName>
</protein>
<name>A0A382H6S2_9ZZZZ</name>
<dbReference type="InterPro" id="IPR036206">
    <property type="entry name" value="ThiamineP_synth_sf"/>
</dbReference>
<dbReference type="GO" id="GO:0009228">
    <property type="term" value="P:thiamine biosynthetic process"/>
    <property type="evidence" value="ECO:0007669"/>
    <property type="project" value="UniProtKB-KW"/>
</dbReference>
<gene>
    <name evidence="2" type="ORF">METZ01_LOCUS235723</name>
</gene>
<organism evidence="2">
    <name type="scientific">marine metagenome</name>
    <dbReference type="NCBI Taxonomy" id="408172"/>
    <lineage>
        <taxon>unclassified sequences</taxon>
        <taxon>metagenomes</taxon>
        <taxon>ecological metagenomes</taxon>
    </lineage>
</organism>
<dbReference type="EMBL" id="UINC01059449">
    <property type="protein sequence ID" value="SVB82869.1"/>
    <property type="molecule type" value="Genomic_DNA"/>
</dbReference>
<feature type="domain" description="Thiamine phosphate synthase/TenI" evidence="1">
    <location>
        <begin position="12"/>
        <end position="53"/>
    </location>
</feature>
<evidence type="ECO:0000259" key="1">
    <source>
        <dbReference type="Pfam" id="PF02581"/>
    </source>
</evidence>
<dbReference type="InterPro" id="IPR022998">
    <property type="entry name" value="ThiamineP_synth_TenI"/>
</dbReference>
<dbReference type="InterPro" id="IPR013785">
    <property type="entry name" value="Aldolase_TIM"/>
</dbReference>
<dbReference type="Pfam" id="PF02581">
    <property type="entry name" value="TMP-TENI"/>
    <property type="match status" value="1"/>
</dbReference>
<accession>A0A382H6S2</accession>
<feature type="non-terminal residue" evidence="2">
    <location>
        <position position="54"/>
    </location>
</feature>
<dbReference type="SUPFAM" id="SSF51391">
    <property type="entry name" value="Thiamin phosphate synthase"/>
    <property type="match status" value="1"/>
</dbReference>
<dbReference type="Gene3D" id="3.20.20.70">
    <property type="entry name" value="Aldolase class I"/>
    <property type="match status" value="1"/>
</dbReference>
<sequence>MQTLKDLNDLRLYLITDRSLFKDQKYFLTAVEAALIGGVKALQLREKDLPDSEL</sequence>
<evidence type="ECO:0000313" key="2">
    <source>
        <dbReference type="EMBL" id="SVB82869.1"/>
    </source>
</evidence>
<proteinExistence type="predicted"/>
<reference evidence="2" key="1">
    <citation type="submission" date="2018-05" db="EMBL/GenBank/DDBJ databases">
        <authorList>
            <person name="Lanie J.A."/>
            <person name="Ng W.-L."/>
            <person name="Kazmierczak K.M."/>
            <person name="Andrzejewski T.M."/>
            <person name="Davidsen T.M."/>
            <person name="Wayne K.J."/>
            <person name="Tettelin H."/>
            <person name="Glass J.I."/>
            <person name="Rusch D."/>
            <person name="Podicherti R."/>
            <person name="Tsui H.-C.T."/>
            <person name="Winkler M.E."/>
        </authorList>
    </citation>
    <scope>NUCLEOTIDE SEQUENCE</scope>
</reference>